<protein>
    <submittedName>
        <fullName evidence="2">Uncharacterized protein</fullName>
    </submittedName>
</protein>
<dbReference type="AlphaFoldDB" id="A0A6A5W852"/>
<keyword evidence="1" id="KW-1133">Transmembrane helix</keyword>
<evidence type="ECO:0000313" key="3">
    <source>
        <dbReference type="Proteomes" id="UP000799779"/>
    </source>
</evidence>
<evidence type="ECO:0000313" key="2">
    <source>
        <dbReference type="EMBL" id="KAF1998110.1"/>
    </source>
</evidence>
<name>A0A6A5W852_9PLEO</name>
<reference evidence="2" key="1">
    <citation type="journal article" date="2020" name="Stud. Mycol.">
        <title>101 Dothideomycetes genomes: a test case for predicting lifestyles and emergence of pathogens.</title>
        <authorList>
            <person name="Haridas S."/>
            <person name="Albert R."/>
            <person name="Binder M."/>
            <person name="Bloem J."/>
            <person name="Labutti K."/>
            <person name="Salamov A."/>
            <person name="Andreopoulos B."/>
            <person name="Baker S."/>
            <person name="Barry K."/>
            <person name="Bills G."/>
            <person name="Bluhm B."/>
            <person name="Cannon C."/>
            <person name="Castanera R."/>
            <person name="Culley D."/>
            <person name="Daum C."/>
            <person name="Ezra D."/>
            <person name="Gonzalez J."/>
            <person name="Henrissat B."/>
            <person name="Kuo A."/>
            <person name="Liang C."/>
            <person name="Lipzen A."/>
            <person name="Lutzoni F."/>
            <person name="Magnuson J."/>
            <person name="Mondo S."/>
            <person name="Nolan M."/>
            <person name="Ohm R."/>
            <person name="Pangilinan J."/>
            <person name="Park H.-J."/>
            <person name="Ramirez L."/>
            <person name="Alfaro M."/>
            <person name="Sun H."/>
            <person name="Tritt A."/>
            <person name="Yoshinaga Y."/>
            <person name="Zwiers L.-H."/>
            <person name="Turgeon B."/>
            <person name="Goodwin S."/>
            <person name="Spatafora J."/>
            <person name="Crous P."/>
            <person name="Grigoriev I."/>
        </authorList>
    </citation>
    <scope>NUCLEOTIDE SEQUENCE</scope>
    <source>
        <strain evidence="2">CBS 123094</strain>
    </source>
</reference>
<organism evidence="2 3">
    <name type="scientific">Amniculicola lignicola CBS 123094</name>
    <dbReference type="NCBI Taxonomy" id="1392246"/>
    <lineage>
        <taxon>Eukaryota</taxon>
        <taxon>Fungi</taxon>
        <taxon>Dikarya</taxon>
        <taxon>Ascomycota</taxon>
        <taxon>Pezizomycotina</taxon>
        <taxon>Dothideomycetes</taxon>
        <taxon>Pleosporomycetidae</taxon>
        <taxon>Pleosporales</taxon>
        <taxon>Amniculicolaceae</taxon>
        <taxon>Amniculicola</taxon>
    </lineage>
</organism>
<dbReference type="EMBL" id="ML977606">
    <property type="protein sequence ID" value="KAF1998110.1"/>
    <property type="molecule type" value="Genomic_DNA"/>
</dbReference>
<feature type="transmembrane region" description="Helical" evidence="1">
    <location>
        <begin position="25"/>
        <end position="42"/>
    </location>
</feature>
<proteinExistence type="predicted"/>
<keyword evidence="1" id="KW-0472">Membrane</keyword>
<accession>A0A6A5W852</accession>
<gene>
    <name evidence="2" type="ORF">P154DRAFT_524240</name>
</gene>
<keyword evidence="3" id="KW-1185">Reference proteome</keyword>
<dbReference type="Proteomes" id="UP000799779">
    <property type="component" value="Unassembled WGS sequence"/>
</dbReference>
<evidence type="ECO:0000256" key="1">
    <source>
        <dbReference type="SAM" id="Phobius"/>
    </source>
</evidence>
<keyword evidence="1" id="KW-0812">Transmembrane</keyword>
<sequence>MAVFWQSPRNGMVHTIHCVQVSISSWWWLSYCCTLALNVLLVREEKLGRGKVDKGGLRGRRDEFQLYGHY</sequence>